<dbReference type="InterPro" id="IPR051437">
    <property type="entry name" value="TTLL_monoglycylase"/>
</dbReference>
<keyword evidence="2" id="KW-0963">Cytoplasm</keyword>
<accession>A0ABQ9G8A3</accession>
<evidence type="ECO:0000256" key="5">
    <source>
        <dbReference type="ARBA" id="ARBA00022840"/>
    </source>
</evidence>
<keyword evidence="3" id="KW-0436">Ligase</keyword>
<dbReference type="PANTHER" id="PTHR45870">
    <property type="entry name" value="TUBULIN MONOGLYCYLASE TTLL3"/>
    <property type="match status" value="1"/>
</dbReference>
<evidence type="ECO:0000313" key="7">
    <source>
        <dbReference type="Proteomes" id="UP001159363"/>
    </source>
</evidence>
<proteinExistence type="predicted"/>
<name>A0ABQ9G8A3_9NEOP</name>
<dbReference type="Gene3D" id="3.30.470.20">
    <property type="entry name" value="ATP-grasp fold, B domain"/>
    <property type="match status" value="1"/>
</dbReference>
<dbReference type="Pfam" id="PF03133">
    <property type="entry name" value="TTL"/>
    <property type="match status" value="1"/>
</dbReference>
<evidence type="ECO:0000256" key="3">
    <source>
        <dbReference type="ARBA" id="ARBA00022598"/>
    </source>
</evidence>
<keyword evidence="7" id="KW-1185">Reference proteome</keyword>
<reference evidence="6 7" key="1">
    <citation type="submission" date="2023-02" db="EMBL/GenBank/DDBJ databases">
        <title>LHISI_Scaffold_Assembly.</title>
        <authorList>
            <person name="Stuart O.P."/>
            <person name="Cleave R."/>
            <person name="Magrath M.J.L."/>
            <person name="Mikheyev A.S."/>
        </authorList>
    </citation>
    <scope>NUCLEOTIDE SEQUENCE [LARGE SCALE GENOMIC DNA]</scope>
    <source>
        <strain evidence="6">Daus_M_001</strain>
        <tissue evidence="6">Leg muscle</tissue>
    </source>
</reference>
<gene>
    <name evidence="6" type="ORF">PR048_031431</name>
</gene>
<evidence type="ECO:0000256" key="1">
    <source>
        <dbReference type="ARBA" id="ARBA00004496"/>
    </source>
</evidence>
<organism evidence="6 7">
    <name type="scientific">Dryococelus australis</name>
    <dbReference type="NCBI Taxonomy" id="614101"/>
    <lineage>
        <taxon>Eukaryota</taxon>
        <taxon>Metazoa</taxon>
        <taxon>Ecdysozoa</taxon>
        <taxon>Arthropoda</taxon>
        <taxon>Hexapoda</taxon>
        <taxon>Insecta</taxon>
        <taxon>Pterygota</taxon>
        <taxon>Neoptera</taxon>
        <taxon>Polyneoptera</taxon>
        <taxon>Phasmatodea</taxon>
        <taxon>Verophasmatodea</taxon>
        <taxon>Anareolatae</taxon>
        <taxon>Phasmatidae</taxon>
        <taxon>Eurycanthinae</taxon>
        <taxon>Dryococelus</taxon>
    </lineage>
</organism>
<dbReference type="PANTHER" id="PTHR45870:SF2">
    <property type="entry name" value="TUBULIN MONOGLYCYLASE TTLL3"/>
    <property type="match status" value="1"/>
</dbReference>
<protein>
    <submittedName>
        <fullName evidence="6">Uncharacterized protein</fullName>
    </submittedName>
</protein>
<comment type="caution">
    <text evidence="6">The sequence shown here is derived from an EMBL/GenBank/DDBJ whole genome shotgun (WGS) entry which is preliminary data.</text>
</comment>
<sequence length="157" mass="17971">MKGRRKLEIPEKTHRSTASSERPLLIYDTKFDIRQWFLVTCAHPMTIWMYRESYLRFCSQCFDILNFHESVHISNNAVQSKYKNGMRDPKLPDENMWDCYTFQTYLSCTSTSEALTHAVASACATAHAIALAPAIRDALPASPVCYTHHLPVGLQEL</sequence>
<keyword evidence="4" id="KW-0547">Nucleotide-binding</keyword>
<dbReference type="Proteomes" id="UP001159363">
    <property type="component" value="Chromosome 14"/>
</dbReference>
<dbReference type="PROSITE" id="PS51221">
    <property type="entry name" value="TTL"/>
    <property type="match status" value="1"/>
</dbReference>
<dbReference type="EMBL" id="JARBHB010000015">
    <property type="protein sequence ID" value="KAJ8867628.1"/>
    <property type="molecule type" value="Genomic_DNA"/>
</dbReference>
<keyword evidence="5" id="KW-0067">ATP-binding</keyword>
<evidence type="ECO:0000313" key="6">
    <source>
        <dbReference type="EMBL" id="KAJ8867628.1"/>
    </source>
</evidence>
<evidence type="ECO:0000256" key="4">
    <source>
        <dbReference type="ARBA" id="ARBA00022741"/>
    </source>
</evidence>
<evidence type="ECO:0000256" key="2">
    <source>
        <dbReference type="ARBA" id="ARBA00022490"/>
    </source>
</evidence>
<comment type="subcellular location">
    <subcellularLocation>
        <location evidence="1">Cytoplasm</location>
    </subcellularLocation>
</comment>
<dbReference type="InterPro" id="IPR004344">
    <property type="entry name" value="TTL/TTLL_fam"/>
</dbReference>